<keyword evidence="3" id="KW-0413">Isomerase</keyword>
<comment type="caution">
    <text evidence="3">The sequence shown here is derived from an EMBL/GenBank/DDBJ whole genome shotgun (WGS) entry which is preliminary data.</text>
</comment>
<gene>
    <name evidence="3" type="ORF">I5907_09050</name>
</gene>
<evidence type="ECO:0000259" key="2">
    <source>
        <dbReference type="Pfam" id="PF01261"/>
    </source>
</evidence>
<feature type="domain" description="Xylose isomerase-like TIM barrel" evidence="2">
    <location>
        <begin position="44"/>
        <end position="271"/>
    </location>
</feature>
<dbReference type="AlphaFoldDB" id="A0A931GWI2"/>
<dbReference type="EMBL" id="JADWYR010000001">
    <property type="protein sequence ID" value="MBG9376378.1"/>
    <property type="molecule type" value="Genomic_DNA"/>
</dbReference>
<feature type="chain" id="PRO_5036943332" evidence="1">
    <location>
        <begin position="20"/>
        <end position="272"/>
    </location>
</feature>
<feature type="signal peptide" evidence="1">
    <location>
        <begin position="1"/>
        <end position="19"/>
    </location>
</feature>
<dbReference type="Gene3D" id="3.20.20.150">
    <property type="entry name" value="Divalent-metal-dependent TIM barrel enzymes"/>
    <property type="match status" value="1"/>
</dbReference>
<dbReference type="InterPro" id="IPR013022">
    <property type="entry name" value="Xyl_isomerase-like_TIM-brl"/>
</dbReference>
<accession>A0A931GWI2</accession>
<dbReference type="Pfam" id="PF01261">
    <property type="entry name" value="AP_endonuc_2"/>
    <property type="match status" value="1"/>
</dbReference>
<dbReference type="RefSeq" id="WP_196990391.1">
    <property type="nucleotide sequence ID" value="NZ_JADWYR010000001.1"/>
</dbReference>
<keyword evidence="4" id="KW-1185">Reference proteome</keyword>
<dbReference type="SUPFAM" id="SSF51658">
    <property type="entry name" value="Xylose isomerase-like"/>
    <property type="match status" value="1"/>
</dbReference>
<organism evidence="3 4">
    <name type="scientific">Panacibacter microcysteis</name>
    <dbReference type="NCBI Taxonomy" id="2793269"/>
    <lineage>
        <taxon>Bacteria</taxon>
        <taxon>Pseudomonadati</taxon>
        <taxon>Bacteroidota</taxon>
        <taxon>Chitinophagia</taxon>
        <taxon>Chitinophagales</taxon>
        <taxon>Chitinophagaceae</taxon>
        <taxon>Panacibacter</taxon>
    </lineage>
</organism>
<keyword evidence="1" id="KW-0732">Signal</keyword>
<dbReference type="GO" id="GO:0016853">
    <property type="term" value="F:isomerase activity"/>
    <property type="evidence" value="ECO:0007669"/>
    <property type="project" value="UniProtKB-KW"/>
</dbReference>
<dbReference type="PANTHER" id="PTHR12110">
    <property type="entry name" value="HYDROXYPYRUVATE ISOMERASE"/>
    <property type="match status" value="1"/>
</dbReference>
<dbReference type="InterPro" id="IPR050312">
    <property type="entry name" value="IolE/XylAMocC-like"/>
</dbReference>
<dbReference type="PANTHER" id="PTHR12110:SF41">
    <property type="entry name" value="INOSOSE DEHYDRATASE"/>
    <property type="match status" value="1"/>
</dbReference>
<name>A0A931GWI2_9BACT</name>
<protein>
    <submittedName>
        <fullName evidence="3">Sugar phosphate isomerase/epimerase</fullName>
    </submittedName>
</protein>
<evidence type="ECO:0000256" key="1">
    <source>
        <dbReference type="SAM" id="SignalP"/>
    </source>
</evidence>
<proteinExistence type="predicted"/>
<dbReference type="Proteomes" id="UP000628448">
    <property type="component" value="Unassembled WGS sequence"/>
</dbReference>
<reference evidence="3" key="1">
    <citation type="submission" date="2020-11" db="EMBL/GenBank/DDBJ databases">
        <title>Bacterial whole genome sequence for Panacibacter sp. DH6.</title>
        <authorList>
            <person name="Le V."/>
            <person name="Ko S."/>
            <person name="Ahn C.-Y."/>
            <person name="Oh H.-M."/>
        </authorList>
    </citation>
    <scope>NUCLEOTIDE SEQUENCE</scope>
    <source>
        <strain evidence="3">DH6</strain>
    </source>
</reference>
<evidence type="ECO:0000313" key="3">
    <source>
        <dbReference type="EMBL" id="MBG9376378.1"/>
    </source>
</evidence>
<dbReference type="InterPro" id="IPR036237">
    <property type="entry name" value="Xyl_isomerase-like_sf"/>
</dbReference>
<sequence>MKKWILCSALFASTSILHAQEIGVQLYTFRNQFKNDVKGTIQLISSMGIKELEGGGTYGMDRNAYKQLLEANGLKMVSVGADYEQLQKDPQAIIEEAKFFGAKYIMCAWIPHDGAFGIENAKKAIEVFNTAGKLFSENGLTFCYHPHGYEFRPYNDGTVFDAMMTGTNPLYVSYEMDVYWVKNAGQDPVALLNKYPGRFKLLHLKDRKPGTPDNNDGEQDVETNVTLGSGDVNIAGVMKAAKQTGVAHYFIEDESSRCVQQVPESLKYLKSL</sequence>
<evidence type="ECO:0000313" key="4">
    <source>
        <dbReference type="Proteomes" id="UP000628448"/>
    </source>
</evidence>